<dbReference type="PANTHER" id="PTHR11102">
    <property type="entry name" value="SEL-1-LIKE PROTEIN"/>
    <property type="match status" value="1"/>
</dbReference>
<gene>
    <name evidence="4" type="primary">SEL1L3_3</name>
    <name evidence="4" type="ORF">FOZ63_030804</name>
</gene>
<dbReference type="SMART" id="SM00671">
    <property type="entry name" value="SEL1"/>
    <property type="match status" value="2"/>
</dbReference>
<dbReference type="AlphaFoldDB" id="A0A7J6SXZ8"/>
<comment type="caution">
    <text evidence="4">The sequence shown here is derived from an EMBL/GenBank/DDBJ whole genome shotgun (WGS) entry which is preliminary data.</text>
</comment>
<accession>A0A7J6SXZ8</accession>
<keyword evidence="3" id="KW-0472">Membrane</keyword>
<organism evidence="4 5">
    <name type="scientific">Perkinsus olseni</name>
    <name type="common">Perkinsus atlanticus</name>
    <dbReference type="NCBI Taxonomy" id="32597"/>
    <lineage>
        <taxon>Eukaryota</taxon>
        <taxon>Sar</taxon>
        <taxon>Alveolata</taxon>
        <taxon>Perkinsozoa</taxon>
        <taxon>Perkinsea</taxon>
        <taxon>Perkinsida</taxon>
        <taxon>Perkinsidae</taxon>
        <taxon>Perkinsus</taxon>
    </lineage>
</organism>
<feature type="compositionally biased region" description="Basic and acidic residues" evidence="2">
    <location>
        <begin position="33"/>
        <end position="49"/>
    </location>
</feature>
<feature type="transmembrane region" description="Helical" evidence="3">
    <location>
        <begin position="61"/>
        <end position="82"/>
    </location>
</feature>
<evidence type="ECO:0000256" key="2">
    <source>
        <dbReference type="SAM" id="MobiDB-lite"/>
    </source>
</evidence>
<evidence type="ECO:0000256" key="3">
    <source>
        <dbReference type="SAM" id="Phobius"/>
    </source>
</evidence>
<feature type="compositionally biased region" description="Acidic residues" evidence="2">
    <location>
        <begin position="23"/>
        <end position="32"/>
    </location>
</feature>
<protein>
    <submittedName>
        <fullName evidence="4">Sel-1 suppressor of lin-12-like</fullName>
    </submittedName>
</protein>
<feature type="region of interest" description="Disordered" evidence="2">
    <location>
        <begin position="1"/>
        <end position="49"/>
    </location>
</feature>
<dbReference type="PANTHER" id="PTHR11102:SF147">
    <property type="entry name" value="SEL1L ADAPTOR SUBUNIT OF ERAD E3 UBIQUITIN LIGASE"/>
    <property type="match status" value="1"/>
</dbReference>
<comment type="similarity">
    <text evidence="1">Belongs to the sel-1 family.</text>
</comment>
<evidence type="ECO:0000256" key="1">
    <source>
        <dbReference type="ARBA" id="ARBA00038101"/>
    </source>
</evidence>
<dbReference type="GO" id="GO:0005789">
    <property type="term" value="C:endoplasmic reticulum membrane"/>
    <property type="evidence" value="ECO:0007669"/>
    <property type="project" value="TreeGrafter"/>
</dbReference>
<dbReference type="GO" id="GO:0036503">
    <property type="term" value="P:ERAD pathway"/>
    <property type="evidence" value="ECO:0007669"/>
    <property type="project" value="TreeGrafter"/>
</dbReference>
<dbReference type="EMBL" id="JABANO010015104">
    <property type="protein sequence ID" value="KAF4737442.1"/>
    <property type="molecule type" value="Genomic_DNA"/>
</dbReference>
<keyword evidence="5" id="KW-1185">Reference proteome</keyword>
<dbReference type="InterPro" id="IPR011990">
    <property type="entry name" value="TPR-like_helical_dom_sf"/>
</dbReference>
<reference evidence="4 5" key="1">
    <citation type="submission" date="2020-04" db="EMBL/GenBank/DDBJ databases">
        <title>Perkinsus olseni comparative genomics.</title>
        <authorList>
            <person name="Bogema D.R."/>
        </authorList>
    </citation>
    <scope>NUCLEOTIDE SEQUENCE [LARGE SCALE GENOMIC DNA]</scope>
    <source>
        <strain evidence="4 5">ATCC PRA-207</strain>
    </source>
</reference>
<dbReference type="InterPro" id="IPR006597">
    <property type="entry name" value="Sel1-like"/>
</dbReference>
<sequence>MDPSAGGQDGLRQRRRPSGEANGDGEVENDNMDDARRQAGERVDRGNRADRGLLGGVMGKCGVLLAMLLAFFALDVLQFIIFGDDDTSTEPLTYWSSGNGDGGRIDHVEDSTSRVESSWQASKGPAVELRFQAAMDALNTGHLKESYDKFYALYQSSGNLTALAYAGQTQLPLNSTRGAELLELAANQGEPHAQFMLGLYHSNNRGDPYRITNPGEHEKDYGKGILYLYASSTAGHTGALMTMGYRHLFGYGVPRNCETAAMNYIEIAQRIAHIYSTGLPQAVELVRLNLQGVLAGETGTKKGLSPNEISLFKQLAYGGDVNIASAVGKR</sequence>
<evidence type="ECO:0000313" key="4">
    <source>
        <dbReference type="EMBL" id="KAF4737442.1"/>
    </source>
</evidence>
<dbReference type="SUPFAM" id="SSF81901">
    <property type="entry name" value="HCP-like"/>
    <property type="match status" value="1"/>
</dbReference>
<keyword evidence="3" id="KW-0812">Transmembrane</keyword>
<evidence type="ECO:0000313" key="5">
    <source>
        <dbReference type="Proteomes" id="UP000553632"/>
    </source>
</evidence>
<dbReference type="Proteomes" id="UP000553632">
    <property type="component" value="Unassembled WGS sequence"/>
</dbReference>
<dbReference type="Gene3D" id="1.25.40.10">
    <property type="entry name" value="Tetratricopeptide repeat domain"/>
    <property type="match status" value="1"/>
</dbReference>
<keyword evidence="3" id="KW-1133">Transmembrane helix</keyword>
<dbReference type="InterPro" id="IPR050767">
    <property type="entry name" value="Sel1_AlgK"/>
</dbReference>
<proteinExistence type="inferred from homology"/>
<name>A0A7J6SXZ8_PEROL</name>